<feature type="transmembrane region" description="Helical" evidence="1">
    <location>
        <begin position="30"/>
        <end position="48"/>
    </location>
</feature>
<protein>
    <submittedName>
        <fullName evidence="2">Transmembrane 220 family protein</fullName>
    </submittedName>
</protein>
<feature type="transmembrane region" description="Helical" evidence="1">
    <location>
        <begin position="94"/>
        <end position="113"/>
    </location>
</feature>
<keyword evidence="1 2" id="KW-0812">Transmembrane</keyword>
<feature type="transmembrane region" description="Helical" evidence="1">
    <location>
        <begin position="55"/>
        <end position="74"/>
    </location>
</feature>
<proteinExistence type="predicted"/>
<keyword evidence="3" id="KW-1185">Reference proteome</keyword>
<dbReference type="EMBL" id="JAVNWW010000001">
    <property type="protein sequence ID" value="MDU0807876.1"/>
    <property type="molecule type" value="Genomic_DNA"/>
</dbReference>
<evidence type="ECO:0000313" key="2">
    <source>
        <dbReference type="EMBL" id="MDU0807876.1"/>
    </source>
</evidence>
<feature type="transmembrane region" description="Helical" evidence="1">
    <location>
        <begin position="7"/>
        <end position="24"/>
    </location>
</feature>
<name>A0ABU3TPU7_9BACT</name>
<sequence length="117" mass="13505">MKKVISFLGIFFSLSFLLFTYWQFNDPDPILWMPIYGVASYVSFQAFRGHFNKELLAILFILSACAGIQLWVEMTAWEGFMTDGLAMKTMNQELAREAVGLWIASFSFAIYFISEKK</sequence>
<keyword evidence="1" id="KW-0472">Membrane</keyword>
<organism evidence="2 3">
    <name type="scientific">Aquirufa regiilacus</name>
    <dbReference type="NCBI Taxonomy" id="3024868"/>
    <lineage>
        <taxon>Bacteria</taxon>
        <taxon>Pseudomonadati</taxon>
        <taxon>Bacteroidota</taxon>
        <taxon>Cytophagia</taxon>
        <taxon>Cytophagales</taxon>
        <taxon>Flectobacillaceae</taxon>
        <taxon>Aquirufa</taxon>
    </lineage>
</organism>
<reference evidence="2 3" key="1">
    <citation type="submission" date="2023-09" db="EMBL/GenBank/DDBJ databases">
        <title>Aquirufa genomes.</title>
        <authorList>
            <person name="Pitt A."/>
        </authorList>
    </citation>
    <scope>NUCLEOTIDE SEQUENCE [LARGE SCALE GENOMIC DNA]</scope>
    <source>
        <strain evidence="2 3">LEOWEIH-7C</strain>
    </source>
</reference>
<dbReference type="RefSeq" id="WP_315576640.1">
    <property type="nucleotide sequence ID" value="NZ_JARDXH010000004.1"/>
</dbReference>
<evidence type="ECO:0000313" key="3">
    <source>
        <dbReference type="Proteomes" id="UP001249959"/>
    </source>
</evidence>
<dbReference type="Pfam" id="PF15071">
    <property type="entry name" value="TMEM220"/>
    <property type="match status" value="1"/>
</dbReference>
<evidence type="ECO:0000256" key="1">
    <source>
        <dbReference type="SAM" id="Phobius"/>
    </source>
</evidence>
<comment type="caution">
    <text evidence="2">The sequence shown here is derived from an EMBL/GenBank/DDBJ whole genome shotgun (WGS) entry which is preliminary data.</text>
</comment>
<dbReference type="InterPro" id="IPR029377">
    <property type="entry name" value="TMEM220"/>
</dbReference>
<gene>
    <name evidence="2" type="ORF">PQG45_02370</name>
</gene>
<keyword evidence="1" id="KW-1133">Transmembrane helix</keyword>
<dbReference type="Proteomes" id="UP001249959">
    <property type="component" value="Unassembled WGS sequence"/>
</dbReference>
<accession>A0ABU3TPU7</accession>